<evidence type="ECO:0000313" key="2">
    <source>
        <dbReference type="EMBL" id="CAE2333385.1"/>
    </source>
</evidence>
<dbReference type="InterPro" id="IPR027417">
    <property type="entry name" value="P-loop_NTPase"/>
</dbReference>
<evidence type="ECO:0000256" key="1">
    <source>
        <dbReference type="ARBA" id="ARBA00004229"/>
    </source>
</evidence>
<dbReference type="AlphaFoldDB" id="A0A7S4PFQ8"/>
<organism evidence="2">
    <name type="scientific">Guillardia theta</name>
    <name type="common">Cryptophyte</name>
    <name type="synonym">Cryptomonas phi</name>
    <dbReference type="NCBI Taxonomy" id="55529"/>
    <lineage>
        <taxon>Eukaryota</taxon>
        <taxon>Cryptophyceae</taxon>
        <taxon>Pyrenomonadales</taxon>
        <taxon>Geminigeraceae</taxon>
        <taxon>Guillardia</taxon>
    </lineage>
</organism>
<comment type="subcellular location">
    <subcellularLocation>
        <location evidence="1">Plastid</location>
        <location evidence="1">Chloroplast</location>
    </subcellularLocation>
</comment>
<dbReference type="Gene3D" id="3.40.50.300">
    <property type="entry name" value="P-loop containing nucleotide triphosphate hydrolases"/>
    <property type="match status" value="1"/>
</dbReference>
<accession>A0A7S4PFQ8</accession>
<dbReference type="SUPFAM" id="SSF52540">
    <property type="entry name" value="P-loop containing nucleoside triphosphate hydrolases"/>
    <property type="match status" value="1"/>
</dbReference>
<gene>
    <name evidence="2" type="ORF">GTHE00462_LOCUS34620</name>
</gene>
<dbReference type="EMBL" id="HBKN01044210">
    <property type="protein sequence ID" value="CAE2333385.1"/>
    <property type="molecule type" value="Transcribed_RNA"/>
</dbReference>
<protein>
    <submittedName>
        <fullName evidence="2">Uncharacterized protein</fullName>
    </submittedName>
</protein>
<name>A0A7S4PFQ8_GUITH</name>
<sequence length="319" mass="36244">MEAYEHGLIIREDIQNILHKFRDRDRPCHICIFGLMGHGKSRFINLLLTGLSRQPVTSSASDDRDGEDYVRVVNEVPSGSGSTTRSYSKYALPLLATQGLGRSMFFVVDTIGVKFNDEFRPTKSELDAEFTLVKSQLKSLDFRKRVGVVNEVLPCAGPNAVNVMKGEDVMQIRMEDDRWWNLSTLSDFLWSKTGLRLPGVPIALHQCLPVGQISSEPKATIVLRGGHVIRSVPISKLADPDGVNWTYTEDEGFKDRRGYYRRIMHVIQGWKSFAPRCQSVMLVVNAHQQIPLSVFHRWRRTFRDAGFDVLPFSLSFELK</sequence>
<proteinExistence type="predicted"/>
<dbReference type="GO" id="GO:0009507">
    <property type="term" value="C:chloroplast"/>
    <property type="evidence" value="ECO:0007669"/>
    <property type="project" value="UniProtKB-SubCell"/>
</dbReference>
<reference evidence="2" key="1">
    <citation type="submission" date="2021-01" db="EMBL/GenBank/DDBJ databases">
        <authorList>
            <person name="Corre E."/>
            <person name="Pelletier E."/>
            <person name="Niang G."/>
            <person name="Scheremetjew M."/>
            <person name="Finn R."/>
            <person name="Kale V."/>
            <person name="Holt S."/>
            <person name="Cochrane G."/>
            <person name="Meng A."/>
            <person name="Brown T."/>
            <person name="Cohen L."/>
        </authorList>
    </citation>
    <scope>NUCLEOTIDE SEQUENCE</scope>
    <source>
        <strain evidence="2">CCMP 2712</strain>
    </source>
</reference>